<evidence type="ECO:0000256" key="4">
    <source>
        <dbReference type="ARBA" id="ARBA00022630"/>
    </source>
</evidence>
<dbReference type="PANTHER" id="PTHR11985">
    <property type="entry name" value="GLYCEROL-3-PHOSPHATE DEHYDROGENASE"/>
    <property type="match status" value="1"/>
</dbReference>
<dbReference type="Proteomes" id="UP001174694">
    <property type="component" value="Unassembled WGS sequence"/>
</dbReference>
<organism evidence="12 13">
    <name type="scientific">Pleurostoma richardsiae</name>
    <dbReference type="NCBI Taxonomy" id="41990"/>
    <lineage>
        <taxon>Eukaryota</taxon>
        <taxon>Fungi</taxon>
        <taxon>Dikarya</taxon>
        <taxon>Ascomycota</taxon>
        <taxon>Pezizomycotina</taxon>
        <taxon>Sordariomycetes</taxon>
        <taxon>Sordariomycetidae</taxon>
        <taxon>Calosphaeriales</taxon>
        <taxon>Pleurostomataceae</taxon>
        <taxon>Pleurostoma</taxon>
    </lineage>
</organism>
<keyword evidence="6 7" id="KW-0560">Oxidoreductase</keyword>
<evidence type="ECO:0000256" key="3">
    <source>
        <dbReference type="ARBA" id="ARBA00013029"/>
    </source>
</evidence>
<dbReference type="EC" id="1.1.5.3" evidence="3 7"/>
<proteinExistence type="inferred from homology"/>
<dbReference type="AlphaFoldDB" id="A0AA38VGY8"/>
<evidence type="ECO:0000256" key="7">
    <source>
        <dbReference type="RuleBase" id="RU361217"/>
    </source>
</evidence>
<dbReference type="PROSITE" id="PS00978">
    <property type="entry name" value="FAD_G3PDH_2"/>
    <property type="match status" value="1"/>
</dbReference>
<keyword evidence="9" id="KW-0472">Membrane</keyword>
<dbReference type="PROSITE" id="PS00977">
    <property type="entry name" value="FAD_G3PDH_1"/>
    <property type="match status" value="1"/>
</dbReference>
<dbReference type="InterPro" id="IPR036188">
    <property type="entry name" value="FAD/NAD-bd_sf"/>
</dbReference>
<keyword evidence="9" id="KW-0812">Transmembrane</keyword>
<keyword evidence="9" id="KW-1133">Transmembrane helix</keyword>
<evidence type="ECO:0000256" key="6">
    <source>
        <dbReference type="ARBA" id="ARBA00023002"/>
    </source>
</evidence>
<evidence type="ECO:0000256" key="9">
    <source>
        <dbReference type="SAM" id="Phobius"/>
    </source>
</evidence>
<evidence type="ECO:0000313" key="13">
    <source>
        <dbReference type="Proteomes" id="UP001174694"/>
    </source>
</evidence>
<dbReference type="SUPFAM" id="SSF54373">
    <property type="entry name" value="FAD-linked reductases, C-terminal domain"/>
    <property type="match status" value="1"/>
</dbReference>
<dbReference type="InterPro" id="IPR006076">
    <property type="entry name" value="FAD-dep_OxRdtase"/>
</dbReference>
<evidence type="ECO:0000259" key="10">
    <source>
        <dbReference type="Pfam" id="PF01266"/>
    </source>
</evidence>
<dbReference type="PRINTS" id="PR01001">
    <property type="entry name" value="FADG3PDH"/>
</dbReference>
<dbReference type="GO" id="GO:0005739">
    <property type="term" value="C:mitochondrion"/>
    <property type="evidence" value="ECO:0007669"/>
    <property type="project" value="TreeGrafter"/>
</dbReference>
<dbReference type="InterPro" id="IPR000447">
    <property type="entry name" value="G3P_DH_FAD-dep"/>
</dbReference>
<keyword evidence="13" id="KW-1185">Reference proteome</keyword>
<dbReference type="InterPro" id="IPR038299">
    <property type="entry name" value="DAO_C_sf"/>
</dbReference>
<feature type="transmembrane region" description="Helical" evidence="9">
    <location>
        <begin position="12"/>
        <end position="34"/>
    </location>
</feature>
<protein>
    <recommendedName>
        <fullName evidence="3 7">Glycerol-3-phosphate dehydrogenase</fullName>
        <ecNumber evidence="3 7">1.1.5.3</ecNumber>
    </recommendedName>
</protein>
<evidence type="ECO:0000256" key="5">
    <source>
        <dbReference type="ARBA" id="ARBA00022827"/>
    </source>
</evidence>
<feature type="domain" description="FAD dependent oxidoreductase" evidence="10">
    <location>
        <begin position="87"/>
        <end position="455"/>
    </location>
</feature>
<feature type="compositionally biased region" description="Basic and acidic residues" evidence="8">
    <location>
        <begin position="652"/>
        <end position="666"/>
    </location>
</feature>
<name>A0AA38VGY8_9PEZI</name>
<dbReference type="Pfam" id="PF16901">
    <property type="entry name" value="DAO_C"/>
    <property type="match status" value="1"/>
</dbReference>
<dbReference type="Gene3D" id="1.10.8.870">
    <property type="entry name" value="Alpha-glycerophosphate oxidase, cap domain"/>
    <property type="match status" value="1"/>
</dbReference>
<keyword evidence="5" id="KW-0274">FAD</keyword>
<comment type="cofactor">
    <cofactor evidence="1 7">
        <name>FAD</name>
        <dbReference type="ChEBI" id="CHEBI:57692"/>
    </cofactor>
</comment>
<accession>A0AA38VGY8</accession>
<comment type="similarity">
    <text evidence="2 7">Belongs to the FAD-dependent glycerol-3-phosphate dehydrogenase family.</text>
</comment>
<dbReference type="PANTHER" id="PTHR11985:SF15">
    <property type="entry name" value="GLYCEROL-3-PHOSPHATE DEHYDROGENASE, MITOCHONDRIAL"/>
    <property type="match status" value="1"/>
</dbReference>
<feature type="region of interest" description="Disordered" evidence="8">
    <location>
        <begin position="652"/>
        <end position="672"/>
    </location>
</feature>
<dbReference type="GO" id="GO:0004368">
    <property type="term" value="F:glycerol-3-phosphate dehydrogenase (quinone) activity"/>
    <property type="evidence" value="ECO:0007669"/>
    <property type="project" value="UniProtKB-EC"/>
</dbReference>
<keyword evidence="4 7" id="KW-0285">Flavoprotein</keyword>
<evidence type="ECO:0000259" key="11">
    <source>
        <dbReference type="Pfam" id="PF16901"/>
    </source>
</evidence>
<dbReference type="Pfam" id="PF01266">
    <property type="entry name" value="DAO"/>
    <property type="match status" value="1"/>
</dbReference>
<dbReference type="Gene3D" id="3.30.9.10">
    <property type="entry name" value="D-Amino Acid Oxidase, subunit A, domain 2"/>
    <property type="match status" value="1"/>
</dbReference>
<dbReference type="FunFam" id="1.10.8.870:FF:000010">
    <property type="entry name" value="Glycerol-3-phosphate dehydrogenase"/>
    <property type="match status" value="1"/>
</dbReference>
<feature type="domain" description="Alpha-glycerophosphate oxidase C-terminal" evidence="11">
    <location>
        <begin position="497"/>
        <end position="621"/>
    </location>
</feature>
<evidence type="ECO:0000256" key="2">
    <source>
        <dbReference type="ARBA" id="ARBA00007330"/>
    </source>
</evidence>
<evidence type="ECO:0000256" key="8">
    <source>
        <dbReference type="SAM" id="MobiDB-lite"/>
    </source>
</evidence>
<evidence type="ECO:0000256" key="1">
    <source>
        <dbReference type="ARBA" id="ARBA00001974"/>
    </source>
</evidence>
<dbReference type="EMBL" id="JANBVO010000059">
    <property type="protein sequence ID" value="KAJ9132235.1"/>
    <property type="molecule type" value="Genomic_DNA"/>
</dbReference>
<comment type="caution">
    <text evidence="12">The sequence shown here is derived from an EMBL/GenBank/DDBJ whole genome shotgun (WGS) entry which is preliminary data.</text>
</comment>
<dbReference type="SUPFAM" id="SSF51905">
    <property type="entry name" value="FAD/NAD(P)-binding domain"/>
    <property type="match status" value="1"/>
</dbReference>
<dbReference type="Gene3D" id="3.50.50.60">
    <property type="entry name" value="FAD/NAD(P)-binding domain"/>
    <property type="match status" value="1"/>
</dbReference>
<reference evidence="12" key="1">
    <citation type="submission" date="2022-07" db="EMBL/GenBank/DDBJ databases">
        <title>Fungi with potential for degradation of polypropylene.</title>
        <authorList>
            <person name="Gostincar C."/>
        </authorList>
    </citation>
    <scope>NUCLEOTIDE SEQUENCE</scope>
    <source>
        <strain evidence="12">EXF-13308</strain>
    </source>
</reference>
<comment type="catalytic activity">
    <reaction evidence="7">
        <text>a quinone + sn-glycerol 3-phosphate = dihydroxyacetone phosphate + a quinol</text>
        <dbReference type="Rhea" id="RHEA:18977"/>
        <dbReference type="ChEBI" id="CHEBI:24646"/>
        <dbReference type="ChEBI" id="CHEBI:57597"/>
        <dbReference type="ChEBI" id="CHEBI:57642"/>
        <dbReference type="ChEBI" id="CHEBI:132124"/>
        <dbReference type="EC" id="1.1.5.3"/>
    </reaction>
</comment>
<dbReference type="InterPro" id="IPR031656">
    <property type="entry name" value="DAO_C"/>
</dbReference>
<evidence type="ECO:0000313" key="12">
    <source>
        <dbReference type="EMBL" id="KAJ9132235.1"/>
    </source>
</evidence>
<sequence length="690" mass="74597">MSSSTFRQSTRRLARVAAVSATAGGALLAGVYLLTRSPAPVYAPVKLQRDEAGHIVPPKFPNLKSRAEQLADLRRHGAGTDLESTYDLVVIGGGATGTGIALDAATRGLKVALLERGDFASGTSSKSTKLVHGGVRYLEKAVWNLDYGQFQLVCEALRERKNFLSIAPHLSSSLPILIPIYTWWKAPYFWAGTKAYDLLAGSKGLESSYMLSRKGALDAFPLLKKEGLLGGLVYYDGQHNDSRMNVSLALTAALYGATVANYVEVTSLEKGADGKVCGVRARDAISGGDGSEFVVRAKGVINATGAFADAIEKMDDSRKPDIVCPSSGVHVSLPGYLSPKKMGLLDANTSDGRVIFFLPWQGRMIAGTTDTPCRVESDPVANEKDIDFILEEVRKNLDVDAPVTRENVSAAWSGIRPLVRDPSSPNTESLVRNHLITVSESGLLTCAGGKWTTYRQMAEDAVDEAIKVFGLTPKQPSAVDISGMGIESDVVARDGSCQTRRVRLIGTHGYSASLPSQLTEKYGLDHETAESLALNYGDRAWEVASMSAGGAADSFRPARLSPQFPTLEGEIRYAARNEYAQTASDFLGRRTRIAFLDWQAALEALPRVIDVMSEELGWSSVREAQEWRETVQYLVSMGLPREMESLTREEVLDRTHRTTRGRDRRPVKSIAGGAKREEAGFAGVAAPVSA</sequence>
<gene>
    <name evidence="12" type="ORF">NKR23_g11349</name>
</gene>
<dbReference type="GO" id="GO:0006072">
    <property type="term" value="P:glycerol-3-phosphate metabolic process"/>
    <property type="evidence" value="ECO:0007669"/>
    <property type="project" value="UniProtKB-UniRule"/>
</dbReference>